<dbReference type="STRING" id="1560234.SP90_00150"/>
<dbReference type="PATRIC" id="fig|1560234.3.peg.30"/>
<dbReference type="AlphaFoldDB" id="A0A1B7XPR2"/>
<dbReference type="Proteomes" id="UP000091979">
    <property type="component" value="Unassembled WGS sequence"/>
</dbReference>
<gene>
    <name evidence="1" type="ORF">SP90_00150</name>
</gene>
<comment type="caution">
    <text evidence="1">The sequence shown here is derived from an EMBL/GenBank/DDBJ whole genome shotgun (WGS) entry which is preliminary data.</text>
</comment>
<reference evidence="1 2" key="1">
    <citation type="submission" date="2015-01" db="EMBL/GenBank/DDBJ databases">
        <title>Desulfovibrio sp. JC271 draft genome sequence.</title>
        <authorList>
            <person name="Shivani Y."/>
            <person name="Subhash Y."/>
            <person name="Sasikala C."/>
            <person name="Ramana C.V."/>
        </authorList>
    </citation>
    <scope>NUCLEOTIDE SEQUENCE [LARGE SCALE GENOMIC DNA]</scope>
    <source>
        <strain evidence="1 2">JC271</strain>
    </source>
</reference>
<dbReference type="RefSeq" id="WP_066851349.1">
    <property type="nucleotide sequence ID" value="NZ_JXMS01000001.1"/>
</dbReference>
<organism evidence="1 2">
    <name type="scientific">Halodesulfovibrio spirochaetisodalis</name>
    <dbReference type="NCBI Taxonomy" id="1560234"/>
    <lineage>
        <taxon>Bacteria</taxon>
        <taxon>Pseudomonadati</taxon>
        <taxon>Thermodesulfobacteriota</taxon>
        <taxon>Desulfovibrionia</taxon>
        <taxon>Desulfovibrionales</taxon>
        <taxon>Desulfovibrionaceae</taxon>
        <taxon>Halodesulfovibrio</taxon>
    </lineage>
</organism>
<evidence type="ECO:0000313" key="2">
    <source>
        <dbReference type="Proteomes" id="UP000091979"/>
    </source>
</evidence>
<evidence type="ECO:0000313" key="1">
    <source>
        <dbReference type="EMBL" id="OBQ57502.1"/>
    </source>
</evidence>
<proteinExistence type="predicted"/>
<protein>
    <submittedName>
        <fullName evidence="1">Uncharacterized protein</fullName>
    </submittedName>
</protein>
<dbReference type="EMBL" id="JXMS01000001">
    <property type="protein sequence ID" value="OBQ57502.1"/>
    <property type="molecule type" value="Genomic_DNA"/>
</dbReference>
<keyword evidence="2" id="KW-1185">Reference proteome</keyword>
<accession>A0A1B7XPR2</accession>
<dbReference type="InterPro" id="IPR025644">
    <property type="entry name" value="DUF4344"/>
</dbReference>
<name>A0A1B7XPR2_9BACT</name>
<dbReference type="OrthoDB" id="5464744at2"/>
<sequence length="254" mass="28474">MHHFYMLRPVATLLLLLTVGTFLFPETATASGRLRVIYELPEPEEVAAARVIFQSEVAAEVAQIVEEWRLLDKDVTLRFGTQIGPHFAVLKNGSLEIQIPYSFFSDTKKLFATQRSTVPPEISALNTLHHAIYHELGHAVVHTKSTGITDNVEEYEVDTLSTILLISVYDDGANIASSAAKAFQLLAKDPDAFLPGNDDFQRAQEINCLIYGSSPAQHAALLKELPLHSSLICPSRFKKHHRQWERTFRIQLPD</sequence>
<dbReference type="Pfam" id="PF14247">
    <property type="entry name" value="DUF4344"/>
    <property type="match status" value="1"/>
</dbReference>